<dbReference type="PROSITE" id="PS50075">
    <property type="entry name" value="CARRIER"/>
    <property type="match status" value="1"/>
</dbReference>
<dbReference type="SUPFAM" id="SSF47336">
    <property type="entry name" value="ACP-like"/>
    <property type="match status" value="1"/>
</dbReference>
<dbReference type="PANTHER" id="PTHR43775">
    <property type="entry name" value="FATTY ACID SYNTHASE"/>
    <property type="match status" value="1"/>
</dbReference>
<organism evidence="4 5">
    <name type="scientific">Aspergillus cavernicola</name>
    <dbReference type="NCBI Taxonomy" id="176166"/>
    <lineage>
        <taxon>Eukaryota</taxon>
        <taxon>Fungi</taxon>
        <taxon>Dikarya</taxon>
        <taxon>Ascomycota</taxon>
        <taxon>Pezizomycotina</taxon>
        <taxon>Eurotiomycetes</taxon>
        <taxon>Eurotiomycetidae</taxon>
        <taxon>Eurotiales</taxon>
        <taxon>Aspergillaceae</taxon>
        <taxon>Aspergillus</taxon>
        <taxon>Aspergillus subgen. Nidulantes</taxon>
    </lineage>
</organism>
<dbReference type="InterPro" id="IPR050091">
    <property type="entry name" value="PKS_NRPS_Biosynth_Enz"/>
</dbReference>
<feature type="domain" description="Carrier" evidence="3">
    <location>
        <begin position="175"/>
        <end position="253"/>
    </location>
</feature>
<protein>
    <recommendedName>
        <fullName evidence="3">Carrier domain-containing protein</fullName>
    </recommendedName>
</protein>
<keyword evidence="2" id="KW-0597">Phosphoprotein</keyword>
<evidence type="ECO:0000313" key="5">
    <source>
        <dbReference type="Proteomes" id="UP001610335"/>
    </source>
</evidence>
<comment type="caution">
    <text evidence="4">The sequence shown here is derived from an EMBL/GenBank/DDBJ whole genome shotgun (WGS) entry which is preliminary data.</text>
</comment>
<dbReference type="Proteomes" id="UP001610335">
    <property type="component" value="Unassembled WGS sequence"/>
</dbReference>
<dbReference type="Pfam" id="PF23297">
    <property type="entry name" value="ACP_SdgA_C"/>
    <property type="match status" value="1"/>
</dbReference>
<reference evidence="4 5" key="1">
    <citation type="submission" date="2024-07" db="EMBL/GenBank/DDBJ databases">
        <title>Section-level genome sequencing and comparative genomics of Aspergillus sections Usti and Cavernicolus.</title>
        <authorList>
            <consortium name="Lawrence Berkeley National Laboratory"/>
            <person name="Nybo J.L."/>
            <person name="Vesth T.C."/>
            <person name="Theobald S."/>
            <person name="Frisvad J.C."/>
            <person name="Larsen T.O."/>
            <person name="Kjaerboelling I."/>
            <person name="Rothschild-Mancinelli K."/>
            <person name="Lyhne E.K."/>
            <person name="Kogle M.E."/>
            <person name="Barry K."/>
            <person name="Clum A."/>
            <person name="Na H."/>
            <person name="Ledsgaard L."/>
            <person name="Lin J."/>
            <person name="Lipzen A."/>
            <person name="Kuo A."/>
            <person name="Riley R."/>
            <person name="Mondo S."/>
            <person name="LaButti K."/>
            <person name="Haridas S."/>
            <person name="Pangalinan J."/>
            <person name="Salamov A.A."/>
            <person name="Simmons B.A."/>
            <person name="Magnuson J.K."/>
            <person name="Chen J."/>
            <person name="Drula E."/>
            <person name="Henrissat B."/>
            <person name="Wiebenga A."/>
            <person name="Lubbers R.J."/>
            <person name="Gomes A.C."/>
            <person name="Makela M.R."/>
            <person name="Stajich J."/>
            <person name="Grigoriev I.V."/>
            <person name="Mortensen U.H."/>
            <person name="De vries R.P."/>
            <person name="Baker S.E."/>
            <person name="Andersen M.R."/>
        </authorList>
    </citation>
    <scope>NUCLEOTIDE SEQUENCE [LARGE SCALE GENOMIC DNA]</scope>
    <source>
        <strain evidence="4 5">CBS 600.67</strain>
    </source>
</reference>
<dbReference type="PANTHER" id="PTHR43775:SF50">
    <property type="entry name" value="HIGHLY REDUCING POLYKETIDE SYNTHASE SRDA"/>
    <property type="match status" value="1"/>
</dbReference>
<evidence type="ECO:0000313" key="4">
    <source>
        <dbReference type="EMBL" id="KAL2830813.1"/>
    </source>
</evidence>
<dbReference type="InterPro" id="IPR036736">
    <property type="entry name" value="ACP-like_sf"/>
</dbReference>
<sequence>MVEEQGLDVNLHEATLSQPLGYFVMTTTLLPYAFARYRRRLGLPASTASFSLILDARNPSFDANKVETFERNKALTLAQRQFLAPVEPAFLNNITHSASNPLPPGGHTFSGPGISPHWYNDGRVSLLMRAFADAQRHGGSNDAANPSDSTLKSGARSLRQDFDAAIAVGPAGRADSVNLVRNAITVTVAQMLFADIEGVDEGRSVTDHGVDSLIAAQLRNWFVRALGAKISMLDILDPDMSIGALSEKIVNRVALIVIGDQHAWSYHYTK</sequence>
<dbReference type="InterPro" id="IPR009081">
    <property type="entry name" value="PP-bd_ACP"/>
</dbReference>
<keyword evidence="5" id="KW-1185">Reference proteome</keyword>
<dbReference type="Gene3D" id="1.10.1200.10">
    <property type="entry name" value="ACP-like"/>
    <property type="match status" value="1"/>
</dbReference>
<evidence type="ECO:0000256" key="2">
    <source>
        <dbReference type="ARBA" id="ARBA00022553"/>
    </source>
</evidence>
<accession>A0ABR4ISR2</accession>
<dbReference type="EMBL" id="JBFXLS010000011">
    <property type="protein sequence ID" value="KAL2830813.1"/>
    <property type="molecule type" value="Genomic_DNA"/>
</dbReference>
<gene>
    <name evidence="4" type="ORF">BDW59DRAFT_158253</name>
</gene>
<dbReference type="SMART" id="SM00823">
    <property type="entry name" value="PKS_PP"/>
    <property type="match status" value="1"/>
</dbReference>
<name>A0ABR4ISR2_9EURO</name>
<evidence type="ECO:0000259" key="3">
    <source>
        <dbReference type="PROSITE" id="PS50075"/>
    </source>
</evidence>
<keyword evidence="1" id="KW-0596">Phosphopantetheine</keyword>
<dbReference type="InterPro" id="IPR020806">
    <property type="entry name" value="PKS_PP-bd"/>
</dbReference>
<proteinExistence type="predicted"/>
<evidence type="ECO:0000256" key="1">
    <source>
        <dbReference type="ARBA" id="ARBA00022450"/>
    </source>
</evidence>